<evidence type="ECO:0000313" key="3">
    <source>
        <dbReference type="Proteomes" id="UP000297654"/>
    </source>
</evidence>
<accession>A0A5F0DDS9</accession>
<name>A0A5F0DDS9_9MICO</name>
<organism evidence="2 3">
    <name type="scientific">Cryobacterium luteum</name>
    <dbReference type="NCBI Taxonomy" id="1424661"/>
    <lineage>
        <taxon>Bacteria</taxon>
        <taxon>Bacillati</taxon>
        <taxon>Actinomycetota</taxon>
        <taxon>Actinomycetes</taxon>
        <taxon>Micrococcales</taxon>
        <taxon>Microbacteriaceae</taxon>
        <taxon>Cryobacterium</taxon>
    </lineage>
</organism>
<protein>
    <submittedName>
        <fullName evidence="2">DUF3445 domain-containing protein</fullName>
    </submittedName>
</protein>
<comment type="caution">
    <text evidence="2">The sequence shown here is derived from an EMBL/GenBank/DDBJ whole genome shotgun (WGS) entry which is preliminary data.</text>
</comment>
<keyword evidence="3" id="KW-1185">Reference proteome</keyword>
<dbReference type="InterPro" id="IPR021848">
    <property type="entry name" value="HODM_asu-like"/>
</dbReference>
<gene>
    <name evidence="2" type="ORF">E3O10_01200</name>
</gene>
<evidence type="ECO:0000313" key="2">
    <source>
        <dbReference type="EMBL" id="TFB94822.1"/>
    </source>
</evidence>
<reference evidence="2 3" key="1">
    <citation type="submission" date="2019-03" db="EMBL/GenBank/DDBJ databases">
        <title>Genomics of glacier-inhabiting Cryobacterium strains.</title>
        <authorList>
            <person name="Liu Q."/>
            <person name="Xin Y.-H."/>
        </authorList>
    </citation>
    <scope>NUCLEOTIDE SEQUENCE [LARGE SCALE GENOMIC DNA]</scope>
    <source>
        <strain evidence="2 3">Hh15</strain>
    </source>
</reference>
<sequence>MRRASTAWGTPAPRSLPDRPGKGRQHHHDVLRLPQPGPRIGAGPVSTVINEAVRDADVLPERIKHFPFPFSGDIYRYSANVEPSRKEVSTEAGAWGGRLLHIDEHYLAELKDRDEVLERDPSRLQVLPHMRPAVWDAICTLLPALAEEYPDTVSFTREGDLCRWRNSLQNLDVEFTVGDDSSLPMGPLRFLGSQIQDDLVFLDHRQDALWLDAGVVTFAADWSVGFDVGMKFLEVHHPVPRVKEEKIVSRAEQFLMRLQPGEQYRRTNWTLTIDRRLDTSTETYPNWAHDRMTIADDPALPDRLHLRVEIQHMIRLPHSGAVLFMIRSYLLPLRDIARVPVWRQNMGRVLAELPDDMAEYKGIIHYRKAASDWLLSA</sequence>
<dbReference type="AlphaFoldDB" id="A0A5F0DDS9"/>
<dbReference type="Pfam" id="PF11927">
    <property type="entry name" value="HODM_asu-like"/>
    <property type="match status" value="1"/>
</dbReference>
<dbReference type="EMBL" id="SOFF01000005">
    <property type="protein sequence ID" value="TFB94822.1"/>
    <property type="molecule type" value="Genomic_DNA"/>
</dbReference>
<evidence type="ECO:0000256" key="1">
    <source>
        <dbReference type="SAM" id="MobiDB-lite"/>
    </source>
</evidence>
<dbReference type="Proteomes" id="UP000297654">
    <property type="component" value="Unassembled WGS sequence"/>
</dbReference>
<feature type="region of interest" description="Disordered" evidence="1">
    <location>
        <begin position="1"/>
        <end position="43"/>
    </location>
</feature>
<proteinExistence type="predicted"/>
<dbReference type="OrthoDB" id="5242510at2"/>